<gene>
    <name evidence="9" type="primary">Brd7</name>
    <name evidence="9" type="ORF">AWC38_SpisGene7310</name>
</gene>
<evidence type="ECO:0000256" key="2">
    <source>
        <dbReference type="ARBA" id="ARBA00023015"/>
    </source>
</evidence>
<dbReference type="OrthoDB" id="21648at2759"/>
<dbReference type="Gene3D" id="1.20.920.10">
    <property type="entry name" value="Bromodomain-like"/>
    <property type="match status" value="1"/>
</dbReference>
<feature type="compositionally biased region" description="Polar residues" evidence="7">
    <location>
        <begin position="619"/>
        <end position="640"/>
    </location>
</feature>
<evidence type="ECO:0000259" key="8">
    <source>
        <dbReference type="PROSITE" id="PS50014"/>
    </source>
</evidence>
<reference evidence="10" key="1">
    <citation type="journal article" date="2017" name="bioRxiv">
        <title>Comparative analysis of the genomes of Stylophora pistillata and Acropora digitifera provides evidence for extensive differences between species of corals.</title>
        <authorList>
            <person name="Voolstra C.R."/>
            <person name="Li Y."/>
            <person name="Liew Y.J."/>
            <person name="Baumgarten S."/>
            <person name="Zoccola D."/>
            <person name="Flot J.-F."/>
            <person name="Tambutte S."/>
            <person name="Allemand D."/>
            <person name="Aranda M."/>
        </authorList>
    </citation>
    <scope>NUCLEOTIDE SEQUENCE [LARGE SCALE GENOMIC DNA]</scope>
</reference>
<dbReference type="PANTHER" id="PTHR22881:SF27">
    <property type="entry name" value="BROMODOMAIN CONTAINING 7_9"/>
    <property type="match status" value="1"/>
</dbReference>
<feature type="compositionally biased region" description="Polar residues" evidence="7">
    <location>
        <begin position="529"/>
        <end position="539"/>
    </location>
</feature>
<name>A0A2B4SFR7_STYPI</name>
<dbReference type="SUPFAM" id="SSF47370">
    <property type="entry name" value="Bromodomain"/>
    <property type="match status" value="1"/>
</dbReference>
<comment type="caution">
    <text evidence="9">The sequence shown here is derived from an EMBL/GenBank/DDBJ whole genome shotgun (WGS) entry which is preliminary data.</text>
</comment>
<keyword evidence="3 6" id="KW-0103">Bromodomain</keyword>
<feature type="domain" description="Bromo" evidence="8">
    <location>
        <begin position="180"/>
        <end position="250"/>
    </location>
</feature>
<accession>A0A2B4SFR7</accession>
<keyword evidence="2" id="KW-0805">Transcription regulation</keyword>
<protein>
    <submittedName>
        <fullName evidence="9">Bromodomain-containing protein 7</fullName>
    </submittedName>
</protein>
<dbReference type="InterPro" id="IPR051831">
    <property type="entry name" value="Bromodomain_contain_prot"/>
</dbReference>
<feature type="compositionally biased region" description="Basic and acidic residues" evidence="7">
    <location>
        <begin position="14"/>
        <end position="35"/>
    </location>
</feature>
<dbReference type="CDD" id="cd05513">
    <property type="entry name" value="Bromo_brd7_like"/>
    <property type="match status" value="1"/>
</dbReference>
<dbReference type="InterPro" id="IPR001487">
    <property type="entry name" value="Bromodomain"/>
</dbReference>
<evidence type="ECO:0000256" key="1">
    <source>
        <dbReference type="ARBA" id="ARBA00004123"/>
    </source>
</evidence>
<evidence type="ECO:0000256" key="4">
    <source>
        <dbReference type="ARBA" id="ARBA00023163"/>
    </source>
</evidence>
<dbReference type="PANTHER" id="PTHR22881">
    <property type="entry name" value="BROMODOMAIN CONTAINING PROTEIN"/>
    <property type="match status" value="1"/>
</dbReference>
<dbReference type="Pfam" id="PF12024">
    <property type="entry name" value="DUF3512"/>
    <property type="match status" value="1"/>
</dbReference>
<dbReference type="PROSITE" id="PS50014">
    <property type="entry name" value="BROMODOMAIN_2"/>
    <property type="match status" value="1"/>
</dbReference>
<feature type="compositionally biased region" description="Low complexity" evidence="7">
    <location>
        <begin position="540"/>
        <end position="558"/>
    </location>
</feature>
<keyword evidence="4" id="KW-0804">Transcription</keyword>
<keyword evidence="10" id="KW-1185">Reference proteome</keyword>
<evidence type="ECO:0000256" key="6">
    <source>
        <dbReference type="PROSITE-ProRule" id="PRU00035"/>
    </source>
</evidence>
<dbReference type="GO" id="GO:0005634">
    <property type="term" value="C:nucleus"/>
    <property type="evidence" value="ECO:0007669"/>
    <property type="project" value="UniProtKB-SubCell"/>
</dbReference>
<comment type="subcellular location">
    <subcellularLocation>
        <location evidence="1">Nucleus</location>
    </subcellularLocation>
</comment>
<dbReference type="Proteomes" id="UP000225706">
    <property type="component" value="Unassembled WGS sequence"/>
</dbReference>
<sequence>MGKKHKSKKHHKKGTDASEEKPDRSEKAEKGEKPIKLVLKVGSNQEKVAAKQESPSLASRTSLNPDKMKSKEHSSKKKKKKRSSSRERKKPKMDHASSACASPSSVGGHERSKKKRDRLEMEAESSSVIEAERPIKKIYIKPIEPPVRNIPEAIKVSGHVREPEISPLQLCLENVHRTLQRKDTQGFFAYPVNDTIAPGYSNIITHPMDFSSMKYKIDSNDYYSIEQFRDDFYLMCNNAMVYNAPETIYYKAAKKLLQTGVKLLSPEKVRNMYRSIGFPVTDYEGNESDGRGSDEPIDVDTIDTEENHVPQSTKRTKPRSDPKHTSASRKILAQVQEASKRMAAELEAKHANSKVGFLRRDKDGTTTLAVVNPVDSEVPEYRNVNLGAQLGKVVNGSHTTAGFKEDKRNKATPVSYLMYGPYGSFAPTYDSSRATITKEHSDLLYSTYGDDTGIHYAKSLQAFVKDASSFSHEAVDRLLDVLTEGAHSKYVKHIAEKEKAEEERQVKENQNSEQKPVVAAKSSEKSQDVNKTVAVSTAGTSVNSKPTSTTSTSDSSSSADHVKQNLKDLTAQACPEDVTSLGGLRAAIGVGLVPNLTSNQRQKSEGITASDKSGPETLADSSEQAVDTTDSALKTSLEQT</sequence>
<dbReference type="SMART" id="SM00297">
    <property type="entry name" value="BROMO"/>
    <property type="match status" value="1"/>
</dbReference>
<dbReference type="STRING" id="50429.A0A2B4SFR7"/>
<feature type="compositionally biased region" description="Basic residues" evidence="7">
    <location>
        <begin position="1"/>
        <end position="13"/>
    </location>
</feature>
<evidence type="ECO:0000313" key="9">
    <source>
        <dbReference type="EMBL" id="PFX27949.1"/>
    </source>
</evidence>
<feature type="region of interest" description="Disordered" evidence="7">
    <location>
        <begin position="592"/>
        <end position="640"/>
    </location>
</feature>
<feature type="compositionally biased region" description="Polar residues" evidence="7">
    <location>
        <begin position="595"/>
        <end position="611"/>
    </location>
</feature>
<dbReference type="EMBL" id="LSMT01000092">
    <property type="protein sequence ID" value="PFX27949.1"/>
    <property type="molecule type" value="Genomic_DNA"/>
</dbReference>
<feature type="compositionally biased region" description="Polar residues" evidence="7">
    <location>
        <begin position="53"/>
        <end position="64"/>
    </location>
</feature>
<evidence type="ECO:0000313" key="10">
    <source>
        <dbReference type="Proteomes" id="UP000225706"/>
    </source>
</evidence>
<feature type="region of interest" description="Disordered" evidence="7">
    <location>
        <begin position="1"/>
        <end position="125"/>
    </location>
</feature>
<evidence type="ECO:0000256" key="7">
    <source>
        <dbReference type="SAM" id="MobiDB-lite"/>
    </source>
</evidence>
<keyword evidence="5" id="KW-0539">Nucleus</keyword>
<organism evidence="9 10">
    <name type="scientific">Stylophora pistillata</name>
    <name type="common">Smooth cauliflower coral</name>
    <dbReference type="NCBI Taxonomy" id="50429"/>
    <lineage>
        <taxon>Eukaryota</taxon>
        <taxon>Metazoa</taxon>
        <taxon>Cnidaria</taxon>
        <taxon>Anthozoa</taxon>
        <taxon>Hexacorallia</taxon>
        <taxon>Scleractinia</taxon>
        <taxon>Astrocoeniina</taxon>
        <taxon>Pocilloporidae</taxon>
        <taxon>Stylophora</taxon>
    </lineage>
</organism>
<dbReference type="GO" id="GO:0006357">
    <property type="term" value="P:regulation of transcription by RNA polymerase II"/>
    <property type="evidence" value="ECO:0007669"/>
    <property type="project" value="TreeGrafter"/>
</dbReference>
<feature type="region of interest" description="Disordered" evidence="7">
    <location>
        <begin position="280"/>
        <end position="328"/>
    </location>
</feature>
<proteinExistence type="predicted"/>
<evidence type="ECO:0000256" key="5">
    <source>
        <dbReference type="ARBA" id="ARBA00023242"/>
    </source>
</evidence>
<dbReference type="AlphaFoldDB" id="A0A2B4SFR7"/>
<feature type="compositionally biased region" description="Acidic residues" evidence="7">
    <location>
        <begin position="295"/>
        <end position="304"/>
    </location>
</feature>
<feature type="compositionally biased region" description="Basic residues" evidence="7">
    <location>
        <begin position="74"/>
        <end position="92"/>
    </location>
</feature>
<dbReference type="InterPro" id="IPR021900">
    <property type="entry name" value="DUF3512"/>
</dbReference>
<feature type="region of interest" description="Disordered" evidence="7">
    <location>
        <begin position="499"/>
        <end position="563"/>
    </location>
</feature>
<evidence type="ECO:0000256" key="3">
    <source>
        <dbReference type="ARBA" id="ARBA00023117"/>
    </source>
</evidence>
<dbReference type="InterPro" id="IPR036427">
    <property type="entry name" value="Bromodomain-like_sf"/>
</dbReference>
<dbReference type="Pfam" id="PF00439">
    <property type="entry name" value="Bromodomain"/>
    <property type="match status" value="1"/>
</dbReference>
<dbReference type="PRINTS" id="PR00503">
    <property type="entry name" value="BROMODOMAIN"/>
</dbReference>